<dbReference type="EMBL" id="CP117812">
    <property type="protein sequence ID" value="WDE97573.1"/>
    <property type="molecule type" value="Genomic_DNA"/>
</dbReference>
<sequence length="235" mass="25543">MKKFTLIELLVVIAIIGILASMVLPALGKARKTSQVALSLSNMRQLQTASFMYTLDNDAYYSPATNGNITWGDNISDYLGIELSDTEKAEANPTDRGGFKIFHCPLDDMERTGDRGARTYQVNSYNEGGHAIIFQREAGDAPSLQVDALSDPSQTIILNEMAKEAIYVGNPGQAYMAGNAGLNWVTDTIANGADPNHHDNGFRNPVILGDGHGEIKYMPTTKANGNYLWLSKIAP</sequence>
<evidence type="ECO:0000313" key="7">
    <source>
        <dbReference type="Proteomes" id="UP001214250"/>
    </source>
</evidence>
<comment type="subcellular location">
    <subcellularLocation>
        <location evidence="1">Membrane</location>
        <topology evidence="1">Single-pass membrane protein</topology>
    </subcellularLocation>
</comment>
<keyword evidence="3" id="KW-0812">Transmembrane</keyword>
<dbReference type="Gene3D" id="3.30.700.10">
    <property type="entry name" value="Glycoprotein, Type 4 Pilin"/>
    <property type="match status" value="1"/>
</dbReference>
<dbReference type="RefSeq" id="WP_274152048.1">
    <property type="nucleotide sequence ID" value="NZ_CP117812.1"/>
</dbReference>
<protein>
    <submittedName>
        <fullName evidence="6">Type II secretion system protein</fullName>
    </submittedName>
</protein>
<dbReference type="Proteomes" id="UP001214250">
    <property type="component" value="Chromosome 2"/>
</dbReference>
<dbReference type="Pfam" id="PF07963">
    <property type="entry name" value="N_methyl"/>
    <property type="match status" value="1"/>
</dbReference>
<gene>
    <name evidence="6" type="ORF">PQO03_17235</name>
</gene>
<dbReference type="InterPro" id="IPR000983">
    <property type="entry name" value="Bac_GSPG_pilin"/>
</dbReference>
<proteinExistence type="predicted"/>
<evidence type="ECO:0000313" key="6">
    <source>
        <dbReference type="EMBL" id="WDE97573.1"/>
    </source>
</evidence>
<name>A0ABY7VZY4_9BACT</name>
<accession>A0ABY7VZY4</accession>
<reference evidence="6 7" key="1">
    <citation type="submission" date="2023-02" db="EMBL/GenBank/DDBJ databases">
        <title>Genome sequence of Lentisphaera profundi SAORIC-696.</title>
        <authorList>
            <person name="Kim e."/>
            <person name="Cho J.-C."/>
            <person name="Choi A."/>
            <person name="Kang I."/>
        </authorList>
    </citation>
    <scope>NUCLEOTIDE SEQUENCE [LARGE SCALE GENOMIC DNA]</scope>
    <source>
        <strain evidence="6 7">SAORIC-696</strain>
    </source>
</reference>
<evidence type="ECO:0000256" key="3">
    <source>
        <dbReference type="ARBA" id="ARBA00022692"/>
    </source>
</evidence>
<keyword evidence="5" id="KW-0472">Membrane</keyword>
<dbReference type="NCBIfam" id="TIGR02532">
    <property type="entry name" value="IV_pilin_GFxxxE"/>
    <property type="match status" value="1"/>
</dbReference>
<evidence type="ECO:0000256" key="5">
    <source>
        <dbReference type="ARBA" id="ARBA00023136"/>
    </source>
</evidence>
<evidence type="ECO:0000256" key="4">
    <source>
        <dbReference type="ARBA" id="ARBA00022989"/>
    </source>
</evidence>
<dbReference type="InterPro" id="IPR045584">
    <property type="entry name" value="Pilin-like"/>
</dbReference>
<dbReference type="PANTHER" id="PTHR30093">
    <property type="entry name" value="GENERAL SECRETION PATHWAY PROTEIN G"/>
    <property type="match status" value="1"/>
</dbReference>
<keyword evidence="2" id="KW-0488">Methylation</keyword>
<dbReference type="SUPFAM" id="SSF54523">
    <property type="entry name" value="Pili subunits"/>
    <property type="match status" value="1"/>
</dbReference>
<dbReference type="InterPro" id="IPR012902">
    <property type="entry name" value="N_methyl_site"/>
</dbReference>
<evidence type="ECO:0000256" key="1">
    <source>
        <dbReference type="ARBA" id="ARBA00004167"/>
    </source>
</evidence>
<evidence type="ECO:0000256" key="2">
    <source>
        <dbReference type="ARBA" id="ARBA00022481"/>
    </source>
</evidence>
<keyword evidence="4" id="KW-1133">Transmembrane helix</keyword>
<keyword evidence="7" id="KW-1185">Reference proteome</keyword>
<dbReference type="PANTHER" id="PTHR30093:SF44">
    <property type="entry name" value="TYPE II SECRETION SYSTEM CORE PROTEIN G"/>
    <property type="match status" value="1"/>
</dbReference>
<organism evidence="6 7">
    <name type="scientific">Lentisphaera profundi</name>
    <dbReference type="NCBI Taxonomy" id="1658616"/>
    <lineage>
        <taxon>Bacteria</taxon>
        <taxon>Pseudomonadati</taxon>
        <taxon>Lentisphaerota</taxon>
        <taxon>Lentisphaeria</taxon>
        <taxon>Lentisphaerales</taxon>
        <taxon>Lentisphaeraceae</taxon>
        <taxon>Lentisphaera</taxon>
    </lineage>
</organism>
<dbReference type="PRINTS" id="PR00813">
    <property type="entry name" value="BCTERIALGSPG"/>
</dbReference>